<accession>A0A9X1PQ54</accession>
<dbReference type="Proteomes" id="UP001139000">
    <property type="component" value="Unassembled WGS sequence"/>
</dbReference>
<comment type="caution">
    <text evidence="1">The sequence shown here is derived from an EMBL/GenBank/DDBJ whole genome shotgun (WGS) entry which is preliminary data.</text>
</comment>
<evidence type="ECO:0000313" key="2">
    <source>
        <dbReference type="Proteomes" id="UP001139000"/>
    </source>
</evidence>
<dbReference type="RefSeq" id="WP_234657869.1">
    <property type="nucleotide sequence ID" value="NZ_CP094997.1"/>
</dbReference>
<reference evidence="1" key="1">
    <citation type="submission" date="2021-12" db="EMBL/GenBank/DDBJ databases">
        <title>Novel species in genus Dyadobacter.</title>
        <authorList>
            <person name="Ma C."/>
        </authorList>
    </citation>
    <scope>NUCLEOTIDE SEQUENCE</scope>
    <source>
        <strain evidence="1">LJ419</strain>
    </source>
</reference>
<gene>
    <name evidence="1" type="ORF">LXM26_25485</name>
</gene>
<evidence type="ECO:0000313" key="1">
    <source>
        <dbReference type="EMBL" id="MCF0064891.1"/>
    </source>
</evidence>
<keyword evidence="2" id="KW-1185">Reference proteome</keyword>
<dbReference type="Pfam" id="PF13711">
    <property type="entry name" value="DUF4160"/>
    <property type="match status" value="1"/>
</dbReference>
<protein>
    <submittedName>
        <fullName evidence="1">DUF4160 domain-containing protein</fullName>
    </submittedName>
</protein>
<name>A0A9X1PQ54_9BACT</name>
<proteinExistence type="predicted"/>
<dbReference type="AlphaFoldDB" id="A0A9X1PQ54"/>
<dbReference type="InterPro" id="IPR025427">
    <property type="entry name" value="DUF4160"/>
</dbReference>
<sequence>MPTVLFIHGFRFFFYLNEHEPIHVHVKRGDSEARIVLVPFIDISYCRGFKKNEMRTIIEIISNNYETIIEAWHSTFHE</sequence>
<organism evidence="1 2">
    <name type="scientific">Dyadobacter chenwenxiniae</name>
    <dbReference type="NCBI Taxonomy" id="2906456"/>
    <lineage>
        <taxon>Bacteria</taxon>
        <taxon>Pseudomonadati</taxon>
        <taxon>Bacteroidota</taxon>
        <taxon>Cytophagia</taxon>
        <taxon>Cytophagales</taxon>
        <taxon>Spirosomataceae</taxon>
        <taxon>Dyadobacter</taxon>
    </lineage>
</organism>
<dbReference type="EMBL" id="JAJTTC010000009">
    <property type="protein sequence ID" value="MCF0064891.1"/>
    <property type="molecule type" value="Genomic_DNA"/>
</dbReference>